<dbReference type="Gene3D" id="3.40.30.10">
    <property type="entry name" value="Glutaredoxin"/>
    <property type="match status" value="1"/>
</dbReference>
<evidence type="ECO:0008006" key="2">
    <source>
        <dbReference type="Google" id="ProtNLM"/>
    </source>
</evidence>
<dbReference type="SUPFAM" id="SSF52833">
    <property type="entry name" value="Thioredoxin-like"/>
    <property type="match status" value="1"/>
</dbReference>
<comment type="caution">
    <text evidence="1">The sequence shown here is derived from an EMBL/GenBank/DDBJ whole genome shotgun (WGS) entry which is preliminary data.</text>
</comment>
<protein>
    <recommendedName>
        <fullName evidence="2">Glutaredoxin domain-containing protein</fullName>
    </recommendedName>
</protein>
<dbReference type="EMBL" id="LAZR01028809">
    <property type="protein sequence ID" value="KKL61471.1"/>
    <property type="molecule type" value="Genomic_DNA"/>
</dbReference>
<accession>A0A0F9E5H9</accession>
<dbReference type="InterPro" id="IPR036249">
    <property type="entry name" value="Thioredoxin-like_sf"/>
</dbReference>
<organism evidence="1">
    <name type="scientific">marine sediment metagenome</name>
    <dbReference type="NCBI Taxonomy" id="412755"/>
    <lineage>
        <taxon>unclassified sequences</taxon>
        <taxon>metagenomes</taxon>
        <taxon>ecological metagenomes</taxon>
    </lineage>
</organism>
<reference evidence="1" key="1">
    <citation type="journal article" date="2015" name="Nature">
        <title>Complex archaea that bridge the gap between prokaryotes and eukaryotes.</title>
        <authorList>
            <person name="Spang A."/>
            <person name="Saw J.H."/>
            <person name="Jorgensen S.L."/>
            <person name="Zaremba-Niedzwiedzka K."/>
            <person name="Martijn J."/>
            <person name="Lind A.E."/>
            <person name="van Eijk R."/>
            <person name="Schleper C."/>
            <person name="Guy L."/>
            <person name="Ettema T.J."/>
        </authorList>
    </citation>
    <scope>NUCLEOTIDE SEQUENCE</scope>
</reference>
<proteinExistence type="predicted"/>
<sequence>MQLPIVITKNDCHRCVELKEWMKEKDVKYVEKDIEDELVQSKLLKDKNFLGTFCDADGCIVNTPAVLYKGKYLFKELWGISGLRKKEAEKLFLN</sequence>
<name>A0A0F9E5H9_9ZZZZ</name>
<evidence type="ECO:0000313" key="1">
    <source>
        <dbReference type="EMBL" id="KKL61471.1"/>
    </source>
</evidence>
<gene>
    <name evidence="1" type="ORF">LCGC14_2194970</name>
</gene>
<dbReference type="AlphaFoldDB" id="A0A0F9E5H9"/>